<evidence type="ECO:0000259" key="1">
    <source>
        <dbReference type="Pfam" id="PF10005"/>
    </source>
</evidence>
<accession>A0A917F406</accession>
<protein>
    <recommendedName>
        <fullName evidence="1">Zinc-ribbon domain-containing protein</fullName>
    </recommendedName>
</protein>
<sequence length="354" mass="39269">MKLFQCQNCGNVVHFDNTACVSCGMPLGYLPAQAQISALEAADGGWRPLADKERLYFSCENAAHDACNWLVPADDGRTLCEACRHNRTVPDLSVPENLANWRKLEGAKHQLFYSLLRWGLPAPDRTEDPAHGLAFDFLSDGTAPDGTPQPVLTGHADGLITINIAEADDAEREARRTAMHEPYRTLLGHFRHEVGHFYWDVLVRDGGRLDAFRALFGDERADYGAALQAHYDNGAPGDWQNAFISTYATAHPWEDFAETWAHYLHMVDALETAGTFGLKLRPRIKGAEELAAEVDFSPYRAATITELVEAFVPLTVAINAINRSMGQPDLYPFVLNAPVIEKLDFIHTAIHAKK</sequence>
<name>A0A917F406_9HYPH</name>
<keyword evidence="3" id="KW-1185">Reference proteome</keyword>
<dbReference type="AlphaFoldDB" id="A0A917F406"/>
<dbReference type="Gene3D" id="3.40.390.70">
    <property type="match status" value="1"/>
</dbReference>
<reference evidence="2" key="1">
    <citation type="journal article" date="2014" name="Int. J. Syst. Evol. Microbiol.">
        <title>Complete genome sequence of Corynebacterium casei LMG S-19264T (=DSM 44701T), isolated from a smear-ripened cheese.</title>
        <authorList>
            <consortium name="US DOE Joint Genome Institute (JGI-PGF)"/>
            <person name="Walter F."/>
            <person name="Albersmeier A."/>
            <person name="Kalinowski J."/>
            <person name="Ruckert C."/>
        </authorList>
    </citation>
    <scope>NUCLEOTIDE SEQUENCE</scope>
    <source>
        <strain evidence="2">CCM 7897</strain>
    </source>
</reference>
<gene>
    <name evidence="2" type="ORF">GCM10007301_08120</name>
</gene>
<dbReference type="Proteomes" id="UP000606044">
    <property type="component" value="Unassembled WGS sequence"/>
</dbReference>
<dbReference type="InterPro" id="IPR031321">
    <property type="entry name" value="UCP012641"/>
</dbReference>
<reference evidence="2" key="2">
    <citation type="submission" date="2020-09" db="EMBL/GenBank/DDBJ databases">
        <authorList>
            <person name="Sun Q."/>
            <person name="Sedlacek I."/>
        </authorList>
    </citation>
    <scope>NUCLEOTIDE SEQUENCE</scope>
    <source>
        <strain evidence="2">CCM 7897</strain>
    </source>
</reference>
<dbReference type="Pfam" id="PF10005">
    <property type="entry name" value="Zn_ribbon_DZR_6"/>
    <property type="match status" value="1"/>
</dbReference>
<dbReference type="EMBL" id="BMCT01000001">
    <property type="protein sequence ID" value="GGF51086.1"/>
    <property type="molecule type" value="Genomic_DNA"/>
</dbReference>
<dbReference type="RefSeq" id="WP_188575622.1">
    <property type="nucleotide sequence ID" value="NZ_BMCT01000001.1"/>
</dbReference>
<organism evidence="2 3">
    <name type="scientific">Azorhizobium oxalatiphilum</name>
    <dbReference type="NCBI Taxonomy" id="980631"/>
    <lineage>
        <taxon>Bacteria</taxon>
        <taxon>Pseudomonadati</taxon>
        <taxon>Pseudomonadota</taxon>
        <taxon>Alphaproteobacteria</taxon>
        <taxon>Hyphomicrobiales</taxon>
        <taxon>Xanthobacteraceae</taxon>
        <taxon>Azorhizobium</taxon>
    </lineage>
</organism>
<evidence type="ECO:0000313" key="2">
    <source>
        <dbReference type="EMBL" id="GGF51086.1"/>
    </source>
</evidence>
<dbReference type="InterPro" id="IPR011201">
    <property type="entry name" value="Zinc-ribbon_6_bact"/>
</dbReference>
<dbReference type="Pfam" id="PF15887">
    <property type="entry name" value="Peptidase_Mx"/>
    <property type="match status" value="1"/>
</dbReference>
<dbReference type="PIRSF" id="PIRSF012641">
    <property type="entry name" value="UCP012641"/>
    <property type="match status" value="1"/>
</dbReference>
<proteinExistence type="predicted"/>
<comment type="caution">
    <text evidence="2">The sequence shown here is derived from an EMBL/GenBank/DDBJ whole genome shotgun (WGS) entry which is preliminary data.</text>
</comment>
<evidence type="ECO:0000313" key="3">
    <source>
        <dbReference type="Proteomes" id="UP000606044"/>
    </source>
</evidence>
<feature type="domain" description="Zinc-ribbon" evidence="1">
    <location>
        <begin position="3"/>
        <end position="93"/>
    </location>
</feature>